<proteinExistence type="predicted"/>
<evidence type="ECO:0008006" key="3">
    <source>
        <dbReference type="Google" id="ProtNLM"/>
    </source>
</evidence>
<evidence type="ECO:0000313" key="2">
    <source>
        <dbReference type="Proteomes" id="UP000032534"/>
    </source>
</evidence>
<reference evidence="1 2" key="1">
    <citation type="submission" date="2014-11" db="EMBL/GenBank/DDBJ databases">
        <title>Draft Genome Sequences of Paenibacillus polymyxa NRRL B-30509 and Paenibacillus terrae NRRL B-30644, Strains from a Poultry Environment that Produce Tridecaptin A and Paenicidins.</title>
        <authorList>
            <person name="van Belkum M.J."/>
            <person name="Lohans C.T."/>
            <person name="Vederas J.C."/>
        </authorList>
    </citation>
    <scope>NUCLEOTIDE SEQUENCE [LARGE SCALE GENOMIC DNA]</scope>
    <source>
        <strain evidence="1 2">NRRL B-30644</strain>
    </source>
</reference>
<dbReference type="Pfam" id="PF08876">
    <property type="entry name" value="DUF1836"/>
    <property type="match status" value="1"/>
</dbReference>
<sequence>MESFTLTRRDMAHLLLAMEGRRELQPLAVLQDAWRRTHIHPDRPGSTMPTFLYTEVTPVLDKIIKGKHSAAFSLQEIVSLGQLVEYSHVSLASMQNWVKRDFKEFLGSPKIGKKYSVNQAALLLIVEDLKSCLDFESIRQLFHILFQQPEDDTDDLIQPVDLYAAYSTLFEELDANGDQLLDVAGAGFAKENGNFATGQQRQEGATEELLIQAADQYTSRLQHLTPNQCQAVRNTLLVAAVSVQNSYFLSMARRYVNATLFLDFQG</sequence>
<dbReference type="PANTHER" id="PTHR40056">
    <property type="entry name" value="HYPOTHETICAL CYTOSOLIC PROTEIN"/>
    <property type="match status" value="1"/>
</dbReference>
<accession>A0A0D7X854</accession>
<name>A0A0D7X854_9BACL</name>
<evidence type="ECO:0000313" key="1">
    <source>
        <dbReference type="EMBL" id="KJD47299.1"/>
    </source>
</evidence>
<dbReference type="PANTHER" id="PTHR40056:SF1">
    <property type="entry name" value="DUF1836 DOMAIN-CONTAINING PROTEIN"/>
    <property type="match status" value="1"/>
</dbReference>
<dbReference type="RefSeq" id="WP_044644530.1">
    <property type="nucleotide sequence ID" value="NZ_JTHP01000002.1"/>
</dbReference>
<dbReference type="PATRIC" id="fig|159743.3.peg.418"/>
<organism evidence="1 2">
    <name type="scientific">Paenibacillus terrae</name>
    <dbReference type="NCBI Taxonomy" id="159743"/>
    <lineage>
        <taxon>Bacteria</taxon>
        <taxon>Bacillati</taxon>
        <taxon>Bacillota</taxon>
        <taxon>Bacilli</taxon>
        <taxon>Bacillales</taxon>
        <taxon>Paenibacillaceae</taxon>
        <taxon>Paenibacillus</taxon>
    </lineage>
</organism>
<dbReference type="EMBL" id="JTHP01000002">
    <property type="protein sequence ID" value="KJD47299.1"/>
    <property type="molecule type" value="Genomic_DNA"/>
</dbReference>
<dbReference type="AlphaFoldDB" id="A0A0D7X854"/>
<protein>
    <recommendedName>
        <fullName evidence="3">DUF1836 domain-containing protein</fullName>
    </recommendedName>
</protein>
<comment type="caution">
    <text evidence="1">The sequence shown here is derived from an EMBL/GenBank/DDBJ whole genome shotgun (WGS) entry which is preliminary data.</text>
</comment>
<dbReference type="InterPro" id="IPR014975">
    <property type="entry name" value="DUF1836"/>
</dbReference>
<gene>
    <name evidence="1" type="ORF">QD47_01885</name>
</gene>
<dbReference type="Proteomes" id="UP000032534">
    <property type="component" value="Unassembled WGS sequence"/>
</dbReference>
<keyword evidence="2" id="KW-1185">Reference proteome</keyword>
<dbReference type="OrthoDB" id="2351599at2"/>